<gene>
    <name evidence="1" type="ORF">C3L33_13513</name>
</gene>
<dbReference type="InterPro" id="IPR007263">
    <property type="entry name" value="DCC1-like"/>
</dbReference>
<protein>
    <recommendedName>
        <fullName evidence="3">Thiol-disulfide oxidoreductase DCC</fullName>
    </recommendedName>
</protein>
<dbReference type="InterPro" id="IPR052927">
    <property type="entry name" value="DCC_oxidoreductase"/>
</dbReference>
<evidence type="ECO:0008006" key="3">
    <source>
        <dbReference type="Google" id="ProtNLM"/>
    </source>
</evidence>
<dbReference type="OrthoDB" id="1921868at2759"/>
<comment type="caution">
    <text evidence="1">The sequence shown here is derived from an EMBL/GenBank/DDBJ whole genome shotgun (WGS) entry which is preliminary data.</text>
</comment>
<keyword evidence="2" id="KW-1185">Reference proteome</keyword>
<name>A0A6A4LAB8_9ERIC</name>
<dbReference type="AlphaFoldDB" id="A0A6A4LAB8"/>
<dbReference type="Pfam" id="PF04134">
    <property type="entry name" value="DCC1-like"/>
    <property type="match status" value="1"/>
</dbReference>
<dbReference type="PANTHER" id="PTHR33639">
    <property type="entry name" value="THIOL-DISULFIDE OXIDOREDUCTASE DCC"/>
    <property type="match status" value="1"/>
</dbReference>
<evidence type="ECO:0000313" key="1">
    <source>
        <dbReference type="EMBL" id="KAE9454585.1"/>
    </source>
</evidence>
<dbReference type="Proteomes" id="UP000428333">
    <property type="component" value="Linkage Group LG08"/>
</dbReference>
<dbReference type="PANTHER" id="PTHR33639:SF1">
    <property type="entry name" value="T23E23.25"/>
    <property type="match status" value="1"/>
</dbReference>
<organism evidence="1 2">
    <name type="scientific">Rhododendron williamsianum</name>
    <dbReference type="NCBI Taxonomy" id="262921"/>
    <lineage>
        <taxon>Eukaryota</taxon>
        <taxon>Viridiplantae</taxon>
        <taxon>Streptophyta</taxon>
        <taxon>Embryophyta</taxon>
        <taxon>Tracheophyta</taxon>
        <taxon>Spermatophyta</taxon>
        <taxon>Magnoliopsida</taxon>
        <taxon>eudicotyledons</taxon>
        <taxon>Gunneridae</taxon>
        <taxon>Pentapetalae</taxon>
        <taxon>asterids</taxon>
        <taxon>Ericales</taxon>
        <taxon>Ericaceae</taxon>
        <taxon>Ericoideae</taxon>
        <taxon>Rhodoreae</taxon>
        <taxon>Rhododendron</taxon>
    </lineage>
</organism>
<sequence length="206" mass="22532">MVMLIRGVLRSLKIRTPSPSYYSSFSPSSSTTKSDAGIVSAGAAADVAAEDLLLDDDLPASAAAAAATLPSLLQPRVVVYDGVCHLCHNGVKWVIKADQDRKIKFCCLQSQAAEPYMRICGVDREDVLRRFLSRCILEIVATLVGHMRHMSEEANMRCTESIVLLALPYSALSTLLIVPTPLRDAAYDYLPRGAMTGLERRTIAWF</sequence>
<dbReference type="GO" id="GO:0015035">
    <property type="term" value="F:protein-disulfide reductase activity"/>
    <property type="evidence" value="ECO:0007669"/>
    <property type="project" value="InterPro"/>
</dbReference>
<evidence type="ECO:0000313" key="2">
    <source>
        <dbReference type="Proteomes" id="UP000428333"/>
    </source>
</evidence>
<proteinExistence type="predicted"/>
<dbReference type="EMBL" id="QEFC01002105">
    <property type="protein sequence ID" value="KAE9454585.1"/>
    <property type="molecule type" value="Genomic_DNA"/>
</dbReference>
<feature type="non-terminal residue" evidence="1">
    <location>
        <position position="1"/>
    </location>
</feature>
<accession>A0A6A4LAB8</accession>
<reference evidence="1 2" key="1">
    <citation type="journal article" date="2019" name="Genome Biol. Evol.">
        <title>The Rhododendron genome and chromosomal organization provide insight into shared whole-genome duplications across the heath family (Ericaceae).</title>
        <authorList>
            <person name="Soza V.L."/>
            <person name="Lindsley D."/>
            <person name="Waalkes A."/>
            <person name="Ramage E."/>
            <person name="Patwardhan R.P."/>
            <person name="Burton J.N."/>
            <person name="Adey A."/>
            <person name="Kumar A."/>
            <person name="Qiu R."/>
            <person name="Shendure J."/>
            <person name="Hall B."/>
        </authorList>
    </citation>
    <scope>NUCLEOTIDE SEQUENCE [LARGE SCALE GENOMIC DNA]</scope>
    <source>
        <strain evidence="1">RSF 1966-606</strain>
    </source>
</reference>